<dbReference type="InterPro" id="IPR010359">
    <property type="entry name" value="IrrE_HExxH"/>
</dbReference>
<evidence type="ECO:0000259" key="1">
    <source>
        <dbReference type="Pfam" id="PF06114"/>
    </source>
</evidence>
<sequence>MNELRRGFKSWCEKASAGYRRDLGLVRHAALNPRALAAYLAIEVFYPEEIPGLDAGALHHLIRVDPDSWSAVTLVVGTTTIIILNSAHPLTRQNSSLAHELAHIILRHSPTQAFFGPGGALMMKEFNASQEAEADCLAGILLIPRDALLVMLNQMDEPSLASYFGVSLDLFKMRKNLTGVERQLGNRFAQCRSSARVTS</sequence>
<dbReference type="PANTHER" id="PTHR43236">
    <property type="entry name" value="ANTITOXIN HIGA1"/>
    <property type="match status" value="1"/>
</dbReference>
<organism evidence="2 3">
    <name type="scientific">Terriglobus albidus</name>
    <dbReference type="NCBI Taxonomy" id="1592106"/>
    <lineage>
        <taxon>Bacteria</taxon>
        <taxon>Pseudomonadati</taxon>
        <taxon>Acidobacteriota</taxon>
        <taxon>Terriglobia</taxon>
        <taxon>Terriglobales</taxon>
        <taxon>Acidobacteriaceae</taxon>
        <taxon>Terriglobus</taxon>
    </lineage>
</organism>
<accession>A0A5B9E967</accession>
<protein>
    <submittedName>
        <fullName evidence="2">ImmA/IrrE family metallo-endopeptidase</fullName>
    </submittedName>
</protein>
<evidence type="ECO:0000313" key="2">
    <source>
        <dbReference type="EMBL" id="QEE28174.1"/>
    </source>
</evidence>
<dbReference type="OrthoDB" id="878902at2"/>
<reference evidence="2 3" key="1">
    <citation type="submission" date="2019-08" db="EMBL/GenBank/DDBJ databases">
        <title>Complete genome sequence of Terriglobus albidus strain ORNL.</title>
        <authorList>
            <person name="Podar M."/>
        </authorList>
    </citation>
    <scope>NUCLEOTIDE SEQUENCE [LARGE SCALE GENOMIC DNA]</scope>
    <source>
        <strain evidence="2 3">ORNL</strain>
    </source>
</reference>
<dbReference type="Proteomes" id="UP000321820">
    <property type="component" value="Chromosome"/>
</dbReference>
<dbReference type="PANTHER" id="PTHR43236:SF2">
    <property type="entry name" value="BLL0069 PROTEIN"/>
    <property type="match status" value="1"/>
</dbReference>
<proteinExistence type="predicted"/>
<dbReference type="EMBL" id="CP042806">
    <property type="protein sequence ID" value="QEE28174.1"/>
    <property type="molecule type" value="Genomic_DNA"/>
</dbReference>
<dbReference type="AlphaFoldDB" id="A0A5B9E967"/>
<gene>
    <name evidence="2" type="ORF">FTW19_09310</name>
</gene>
<dbReference type="KEGG" id="talb:FTW19_09310"/>
<keyword evidence="3" id="KW-1185">Reference proteome</keyword>
<dbReference type="Gene3D" id="1.10.10.2910">
    <property type="match status" value="1"/>
</dbReference>
<evidence type="ECO:0000313" key="3">
    <source>
        <dbReference type="Proteomes" id="UP000321820"/>
    </source>
</evidence>
<feature type="domain" description="IrrE N-terminal-like" evidence="1">
    <location>
        <begin position="79"/>
        <end position="174"/>
    </location>
</feature>
<name>A0A5B9E967_9BACT</name>
<dbReference type="InterPro" id="IPR052345">
    <property type="entry name" value="Rad_response_metalloprotease"/>
</dbReference>
<dbReference type="Pfam" id="PF06114">
    <property type="entry name" value="Peptidase_M78"/>
    <property type="match status" value="1"/>
</dbReference>
<dbReference type="RefSeq" id="WP_147647364.1">
    <property type="nucleotide sequence ID" value="NZ_CP042806.1"/>
</dbReference>